<protein>
    <submittedName>
        <fullName evidence="2">Uncharacterized protein</fullName>
    </submittedName>
</protein>
<keyword evidence="1" id="KW-1133">Transmembrane helix</keyword>
<reference evidence="2" key="2">
    <citation type="submission" date="2025-09" db="UniProtKB">
        <authorList>
            <consortium name="Ensembl"/>
        </authorList>
    </citation>
    <scope>IDENTIFICATION</scope>
</reference>
<dbReference type="Ensembl" id="ENSMALT00000004092.1">
    <property type="protein sequence ID" value="ENSMALP00000003991.1"/>
    <property type="gene ID" value="ENSMALG00000002927.1"/>
</dbReference>
<accession>A0A3Q3ITJ9</accession>
<dbReference type="STRING" id="43700.ENSMALP00000003991"/>
<evidence type="ECO:0000313" key="3">
    <source>
        <dbReference type="Proteomes" id="UP000261600"/>
    </source>
</evidence>
<reference evidence="2" key="1">
    <citation type="submission" date="2025-08" db="UniProtKB">
        <authorList>
            <consortium name="Ensembl"/>
        </authorList>
    </citation>
    <scope>IDENTIFICATION</scope>
</reference>
<dbReference type="Proteomes" id="UP000261600">
    <property type="component" value="Unplaced"/>
</dbReference>
<evidence type="ECO:0000313" key="2">
    <source>
        <dbReference type="Ensembl" id="ENSMALP00000003991.1"/>
    </source>
</evidence>
<evidence type="ECO:0000256" key="1">
    <source>
        <dbReference type="SAM" id="Phobius"/>
    </source>
</evidence>
<proteinExistence type="predicted"/>
<organism evidence="2 3">
    <name type="scientific">Monopterus albus</name>
    <name type="common">Swamp eel</name>
    <dbReference type="NCBI Taxonomy" id="43700"/>
    <lineage>
        <taxon>Eukaryota</taxon>
        <taxon>Metazoa</taxon>
        <taxon>Chordata</taxon>
        <taxon>Craniata</taxon>
        <taxon>Vertebrata</taxon>
        <taxon>Euteleostomi</taxon>
        <taxon>Actinopterygii</taxon>
        <taxon>Neopterygii</taxon>
        <taxon>Teleostei</taxon>
        <taxon>Neoteleostei</taxon>
        <taxon>Acanthomorphata</taxon>
        <taxon>Anabantaria</taxon>
        <taxon>Synbranchiformes</taxon>
        <taxon>Synbranchidae</taxon>
        <taxon>Monopterus</taxon>
    </lineage>
</organism>
<keyword evidence="1" id="KW-0472">Membrane</keyword>
<feature type="transmembrane region" description="Helical" evidence="1">
    <location>
        <begin position="43"/>
        <end position="63"/>
    </location>
</feature>
<dbReference type="AlphaFoldDB" id="A0A3Q3ITJ9"/>
<keyword evidence="3" id="KW-1185">Reference proteome</keyword>
<name>A0A3Q3ITJ9_MONAL</name>
<sequence length="80" mass="9202">MCWDSHKTPKIASSLYPPQLMLIPPPEKMSTGLMSVTVSPVRLLQVFFFMLLAWPFAFTASLGHSEFVIEPQSWWRRCVC</sequence>
<keyword evidence="1" id="KW-0812">Transmembrane</keyword>